<feature type="binding site" evidence="2">
    <location>
        <position position="104"/>
    </location>
    <ligand>
        <name>a divalent metal cation</name>
        <dbReference type="ChEBI" id="CHEBI:60240"/>
        <label>1</label>
    </ligand>
</feature>
<comment type="similarity">
    <text evidence="1">Belongs to the GTP cyclohydrolase I type 2/NIF3 family.</text>
</comment>
<dbReference type="Pfam" id="PF01784">
    <property type="entry name" value="DUF34_NIF3"/>
    <property type="match status" value="1"/>
</dbReference>
<dbReference type="SUPFAM" id="SSF102705">
    <property type="entry name" value="NIF3 (NGG1p interacting factor 3)-like"/>
    <property type="match status" value="1"/>
</dbReference>
<dbReference type="AlphaFoldDB" id="A0A0C3PBZ9"/>
<evidence type="ECO:0000313" key="4">
    <source>
        <dbReference type="Proteomes" id="UP000054217"/>
    </source>
</evidence>
<dbReference type="OrthoDB" id="3345469at2759"/>
<dbReference type="InterPro" id="IPR002678">
    <property type="entry name" value="DUF34/NIF3"/>
</dbReference>
<reference evidence="4" key="2">
    <citation type="submission" date="2015-01" db="EMBL/GenBank/DDBJ databases">
        <title>Evolutionary Origins and Diversification of the Mycorrhizal Mutualists.</title>
        <authorList>
            <consortium name="DOE Joint Genome Institute"/>
            <consortium name="Mycorrhizal Genomics Consortium"/>
            <person name="Kohler A."/>
            <person name="Kuo A."/>
            <person name="Nagy L.G."/>
            <person name="Floudas D."/>
            <person name="Copeland A."/>
            <person name="Barry K.W."/>
            <person name="Cichocki N."/>
            <person name="Veneault-Fourrey C."/>
            <person name="LaButti K."/>
            <person name="Lindquist E.A."/>
            <person name="Lipzen A."/>
            <person name="Lundell T."/>
            <person name="Morin E."/>
            <person name="Murat C."/>
            <person name="Riley R."/>
            <person name="Ohm R."/>
            <person name="Sun H."/>
            <person name="Tunlid A."/>
            <person name="Henrissat B."/>
            <person name="Grigoriev I.V."/>
            <person name="Hibbett D.S."/>
            <person name="Martin F."/>
        </authorList>
    </citation>
    <scope>NUCLEOTIDE SEQUENCE [LARGE SCALE GENOMIC DNA]</scope>
    <source>
        <strain evidence="4">Marx 270</strain>
    </source>
</reference>
<proteinExistence type="inferred from homology"/>
<dbReference type="EMBL" id="KN831966">
    <property type="protein sequence ID" value="KIO05516.1"/>
    <property type="molecule type" value="Genomic_DNA"/>
</dbReference>
<protein>
    <submittedName>
        <fullName evidence="3">Uncharacterized protein</fullName>
    </submittedName>
</protein>
<sequence>MCGDRRTRTHACDCDARMRSRDRCTLLILLVTRYLGIPVARREANRVLLTIGRSPPSIHSFYRSYHPPIFKPLSSFTPANPLQASLLKLAAVGMSVYSPPTTLDSVRGGIHDFLASDFSI</sequence>
<gene>
    <name evidence="3" type="ORF">M404DRAFT_511941</name>
</gene>
<dbReference type="STRING" id="870435.A0A0C3PBZ9"/>
<name>A0A0C3PBZ9_PISTI</name>
<dbReference type="FunFam" id="3.40.1390.30:FF:000001">
    <property type="entry name" value="GTP cyclohydrolase 1 type 2"/>
    <property type="match status" value="1"/>
</dbReference>
<dbReference type="Proteomes" id="UP000054217">
    <property type="component" value="Unassembled WGS sequence"/>
</dbReference>
<reference evidence="3 4" key="1">
    <citation type="submission" date="2014-04" db="EMBL/GenBank/DDBJ databases">
        <authorList>
            <consortium name="DOE Joint Genome Institute"/>
            <person name="Kuo A."/>
            <person name="Kohler A."/>
            <person name="Costa M.D."/>
            <person name="Nagy L.G."/>
            <person name="Floudas D."/>
            <person name="Copeland A."/>
            <person name="Barry K.W."/>
            <person name="Cichocki N."/>
            <person name="Veneault-Fourrey C."/>
            <person name="LaButti K."/>
            <person name="Lindquist E.A."/>
            <person name="Lipzen A."/>
            <person name="Lundell T."/>
            <person name="Morin E."/>
            <person name="Murat C."/>
            <person name="Sun H."/>
            <person name="Tunlid A."/>
            <person name="Henrissat B."/>
            <person name="Grigoriev I.V."/>
            <person name="Hibbett D.S."/>
            <person name="Martin F."/>
            <person name="Nordberg H.P."/>
            <person name="Cantor M.N."/>
            <person name="Hua S.X."/>
        </authorList>
    </citation>
    <scope>NUCLEOTIDE SEQUENCE [LARGE SCALE GENOMIC DNA]</scope>
    <source>
        <strain evidence="3 4">Marx 270</strain>
    </source>
</reference>
<accession>A0A0C3PBZ9</accession>
<dbReference type="HOGENOM" id="CLU_2050586_0_0_1"/>
<keyword evidence="4" id="KW-1185">Reference proteome</keyword>
<dbReference type="GO" id="GO:0005739">
    <property type="term" value="C:mitochondrion"/>
    <property type="evidence" value="ECO:0007669"/>
    <property type="project" value="TreeGrafter"/>
</dbReference>
<dbReference type="PANTHER" id="PTHR13799">
    <property type="entry name" value="NGG1 INTERACTING FACTOR 3"/>
    <property type="match status" value="1"/>
</dbReference>
<evidence type="ECO:0000256" key="2">
    <source>
        <dbReference type="PIRSR" id="PIRSR602678-1"/>
    </source>
</evidence>
<dbReference type="Gene3D" id="3.40.1390.30">
    <property type="entry name" value="NIF3 (NGG1p interacting factor 3)-like"/>
    <property type="match status" value="1"/>
</dbReference>
<dbReference type="PANTHER" id="PTHR13799:SF13">
    <property type="entry name" value="NIF3-LIKE PROTEIN 1"/>
    <property type="match status" value="1"/>
</dbReference>
<organism evidence="3 4">
    <name type="scientific">Pisolithus tinctorius Marx 270</name>
    <dbReference type="NCBI Taxonomy" id="870435"/>
    <lineage>
        <taxon>Eukaryota</taxon>
        <taxon>Fungi</taxon>
        <taxon>Dikarya</taxon>
        <taxon>Basidiomycota</taxon>
        <taxon>Agaricomycotina</taxon>
        <taxon>Agaricomycetes</taxon>
        <taxon>Agaricomycetidae</taxon>
        <taxon>Boletales</taxon>
        <taxon>Sclerodermatineae</taxon>
        <taxon>Pisolithaceae</taxon>
        <taxon>Pisolithus</taxon>
    </lineage>
</organism>
<dbReference type="GO" id="GO:0046872">
    <property type="term" value="F:metal ion binding"/>
    <property type="evidence" value="ECO:0007669"/>
    <property type="project" value="UniProtKB-KW"/>
</dbReference>
<evidence type="ECO:0000256" key="1">
    <source>
        <dbReference type="ARBA" id="ARBA00006964"/>
    </source>
</evidence>
<keyword evidence="2" id="KW-0479">Metal-binding</keyword>
<dbReference type="InterPro" id="IPR036069">
    <property type="entry name" value="DUF34/NIF3_sf"/>
</dbReference>
<dbReference type="InParanoid" id="A0A0C3PBZ9"/>
<evidence type="ECO:0000313" key="3">
    <source>
        <dbReference type="EMBL" id="KIO05516.1"/>
    </source>
</evidence>
<feature type="binding site" evidence="2">
    <location>
        <position position="66"/>
    </location>
    <ligand>
        <name>a divalent metal cation</name>
        <dbReference type="ChEBI" id="CHEBI:60240"/>
        <label>1</label>
    </ligand>
</feature>